<evidence type="ECO:0000313" key="3">
    <source>
        <dbReference type="Proteomes" id="UP000274504"/>
    </source>
</evidence>
<organism evidence="4">
    <name type="scientific">Hymenolepis diminuta</name>
    <name type="common">Rat tapeworm</name>
    <dbReference type="NCBI Taxonomy" id="6216"/>
    <lineage>
        <taxon>Eukaryota</taxon>
        <taxon>Metazoa</taxon>
        <taxon>Spiralia</taxon>
        <taxon>Lophotrochozoa</taxon>
        <taxon>Platyhelminthes</taxon>
        <taxon>Cestoda</taxon>
        <taxon>Eucestoda</taxon>
        <taxon>Cyclophyllidea</taxon>
        <taxon>Hymenolepididae</taxon>
        <taxon>Hymenolepis</taxon>
    </lineage>
</organism>
<accession>A0A0R3SQS1</accession>
<name>A0A0R3SQS1_HYMDI</name>
<reference evidence="4" key="1">
    <citation type="submission" date="2017-02" db="UniProtKB">
        <authorList>
            <consortium name="WormBaseParasite"/>
        </authorList>
    </citation>
    <scope>IDENTIFICATION</scope>
</reference>
<proteinExistence type="predicted"/>
<dbReference type="WBParaSite" id="HDID_0000744801-mRNA-1">
    <property type="protein sequence ID" value="HDID_0000744801-mRNA-1"/>
    <property type="gene ID" value="HDID_0000744801"/>
</dbReference>
<dbReference type="PANTHER" id="PTHR31701:SF2">
    <property type="entry name" value="ENDOPLASMIC RETICULUM MEMBRANE-ASSOCIATED RNA DEGRADATION PROTEIN"/>
    <property type="match status" value="1"/>
</dbReference>
<evidence type="ECO:0000259" key="1">
    <source>
        <dbReference type="Pfam" id="PF13910"/>
    </source>
</evidence>
<dbReference type="AlphaFoldDB" id="A0A0R3SQS1"/>
<dbReference type="Proteomes" id="UP000274504">
    <property type="component" value="Unassembled WGS sequence"/>
</dbReference>
<reference evidence="2 3" key="2">
    <citation type="submission" date="2018-11" db="EMBL/GenBank/DDBJ databases">
        <authorList>
            <consortium name="Pathogen Informatics"/>
        </authorList>
    </citation>
    <scope>NUCLEOTIDE SEQUENCE [LARGE SCALE GENOMIC DNA]</scope>
</reference>
<dbReference type="Pfam" id="PF13910">
    <property type="entry name" value="DUF4209"/>
    <property type="match status" value="1"/>
</dbReference>
<gene>
    <name evidence="2" type="ORF">HDID_LOCUS7446</name>
</gene>
<dbReference type="STRING" id="6216.A0A0R3SQS1"/>
<evidence type="ECO:0000313" key="2">
    <source>
        <dbReference type="EMBL" id="VDL59764.1"/>
    </source>
</evidence>
<evidence type="ECO:0000313" key="4">
    <source>
        <dbReference type="WBParaSite" id="HDID_0000744801-mRNA-1"/>
    </source>
</evidence>
<dbReference type="InterPro" id="IPR025209">
    <property type="entry name" value="DUF4209"/>
</dbReference>
<dbReference type="InterPro" id="IPR039635">
    <property type="entry name" value="ERMARD"/>
</dbReference>
<feature type="domain" description="DUF4209" evidence="1">
    <location>
        <begin position="145"/>
        <end position="213"/>
    </location>
</feature>
<sequence>MVRRPYSRKSSEFYPDSFLSPRAKELFLACGKVRDSAEESNCPCVTCDGFIVMEHIAAHLEDFVEKEDYLSAIQSIAHTMQFCQRNFYIDAFHYNPHCLKWLNMPLHFVRLRNSSKNHTSLDRLLGMLQVTSMLEFSLSRLLTDENGRSPNHLSATLEDNRLAKFLNPPTRSVLKVLFGPVTSLNLRNILWHGFASPHDVETLIPECILYFLFAVVLAIDEQLTGIIVSHSIGESKLSQCFEILTKEILLQGSYVSVPKEPEDINAVFLKPFVELISKRRYFDANCIGVLCIISVLRSEYCRAIKWPEGVLTSEDRFFLTLNGILKMHFYKTNHRSATIEEWQQFAQRVGSVNLLLLGAVFAAEDGPRLRERIAHGQLFETSITDSPLWEKIARRLEFCVYLLLNHIRFGRTALALGDLDVRPDALNPLARYATAACGLWTTWAAFYCMYSELSPVHRPRSAYIIAARKWFPQLPDFDKINLHSLYEGAEFLPSVDISRLWIWKAHYVKKFKGPPVENQSLSECRYEDKRNPLKTAQWLARVVKSLDACLKAYFDQYSSYSTMDKYWFKPNKVEDVERFCEVIIPSLLSVMSIPVLCCCIKECIWKTWFSGTFLANECDEIDDSSVPRDAHLLINSFETWESKITSALKTKENARIEKMLTSLWIAHPESRET</sequence>
<dbReference type="OrthoDB" id="49386at2759"/>
<dbReference type="EMBL" id="UYSG01010935">
    <property type="protein sequence ID" value="VDL59764.1"/>
    <property type="molecule type" value="Genomic_DNA"/>
</dbReference>
<protein>
    <submittedName>
        <fullName evidence="4">DUF4209 domain-containing protein</fullName>
    </submittedName>
</protein>
<dbReference type="PANTHER" id="PTHR31701">
    <property type="entry name" value="ENDOPLASMIC RETICULUM MEMBRANE-ASSOCIATED RNA DEGRADATION PROTEIN"/>
    <property type="match status" value="1"/>
</dbReference>